<dbReference type="EMBL" id="CP053452">
    <property type="protein sequence ID" value="QJW97613.1"/>
    <property type="molecule type" value="Genomic_DNA"/>
</dbReference>
<proteinExistence type="predicted"/>
<dbReference type="KEGG" id="ftj:FTUN_5188"/>
<dbReference type="Proteomes" id="UP000503447">
    <property type="component" value="Chromosome"/>
</dbReference>
<evidence type="ECO:0000313" key="1">
    <source>
        <dbReference type="EMBL" id="QJW97613.1"/>
    </source>
</evidence>
<dbReference type="AlphaFoldDB" id="A0A6M5YWM5"/>
<protein>
    <submittedName>
        <fullName evidence="1">Uncharacterized protein</fullName>
    </submittedName>
</protein>
<gene>
    <name evidence="1" type="ORF">FTUN_5188</name>
</gene>
<name>A0A6M5YWM5_9BACT</name>
<reference evidence="2" key="1">
    <citation type="submission" date="2020-05" db="EMBL/GenBank/DDBJ databases">
        <title>Frigoriglobus tundricola gen. nov., sp. nov., a psychrotolerant cellulolytic planctomycete of the family Gemmataceae with two divergent copies of 16S rRNA gene.</title>
        <authorList>
            <person name="Kulichevskaya I.S."/>
            <person name="Ivanova A.A."/>
            <person name="Naumoff D.G."/>
            <person name="Beletsky A.V."/>
            <person name="Rijpstra W.I.C."/>
            <person name="Sinninghe Damste J.S."/>
            <person name="Mardanov A.V."/>
            <person name="Ravin N.V."/>
            <person name="Dedysh S.N."/>
        </authorList>
    </citation>
    <scope>NUCLEOTIDE SEQUENCE [LARGE SCALE GENOMIC DNA]</scope>
    <source>
        <strain evidence="2">PL17</strain>
    </source>
</reference>
<sequence>MRVLEVRGPDVAGWGQSGGRVQVWLRAGAREGVFEWTGTTDSGRATDPLPFDPVHPKVLNARVLGDEVRVKPADGWALRPDRSRGWQPMAAPAGELRFHTDQPAAPPLRVLLVPDR</sequence>
<keyword evidence="2" id="KW-1185">Reference proteome</keyword>
<evidence type="ECO:0000313" key="2">
    <source>
        <dbReference type="Proteomes" id="UP000503447"/>
    </source>
</evidence>
<accession>A0A6M5YWM5</accession>
<organism evidence="1 2">
    <name type="scientific">Frigoriglobus tundricola</name>
    <dbReference type="NCBI Taxonomy" id="2774151"/>
    <lineage>
        <taxon>Bacteria</taxon>
        <taxon>Pseudomonadati</taxon>
        <taxon>Planctomycetota</taxon>
        <taxon>Planctomycetia</taxon>
        <taxon>Gemmatales</taxon>
        <taxon>Gemmataceae</taxon>
        <taxon>Frigoriglobus</taxon>
    </lineage>
</organism>